<dbReference type="Pfam" id="PF13557">
    <property type="entry name" value="Phenol_MetA_deg"/>
    <property type="match status" value="1"/>
</dbReference>
<dbReference type="InterPro" id="IPR025737">
    <property type="entry name" value="FApF"/>
</dbReference>
<dbReference type="RefSeq" id="WP_114134268.1">
    <property type="nucleotide sequence ID" value="NZ_CP068435.1"/>
</dbReference>
<sequence>MATRTADALRSVVSWTMLAWSCAGWGAEGFEPRYNLAGSLGGEMFAPPNQTGFISALAATYVSVSKVTGDDGGQLTQSIPGGTVALPKPTPSALYPSYSRGTVEIPASGTMTRWDLVLGYITSEQYGGGRLAFAVDVPFARKSQSISTSGATPVLNWNPAVPADVQSAVQGKFSSQYQGALKAQGASESGDVSGIGDVELIAGWHYVGDKLRVLGSAALVVPTGKYSADAGPDIGNGNFYTVRPAIQVAYLPTSNLAFAAKVSAGLNSRNRDNDVRSGNWFGVELAAGYKTPIGVVGVHGIRIQQYQDDENNPLGASRLRSNNLGAFFTTMIPAVDVALTVQYMATTSSRNAKHGNFTQVRLIRMF</sequence>
<gene>
    <name evidence="1" type="ORF">DDK22_25110</name>
</gene>
<evidence type="ECO:0000313" key="2">
    <source>
        <dbReference type="Proteomes" id="UP000253501"/>
    </source>
</evidence>
<dbReference type="Proteomes" id="UP000253501">
    <property type="component" value="Unassembled WGS sequence"/>
</dbReference>
<organism evidence="1 2">
    <name type="scientific">Cupriavidus necator</name>
    <name type="common">Alcaligenes eutrophus</name>
    <name type="synonym">Ralstonia eutropha</name>
    <dbReference type="NCBI Taxonomy" id="106590"/>
    <lineage>
        <taxon>Bacteria</taxon>
        <taxon>Pseudomonadati</taxon>
        <taxon>Pseudomonadota</taxon>
        <taxon>Betaproteobacteria</taxon>
        <taxon>Burkholderiales</taxon>
        <taxon>Burkholderiaceae</taxon>
        <taxon>Cupriavidus</taxon>
    </lineage>
</organism>
<dbReference type="EMBL" id="QDHA01000066">
    <property type="protein sequence ID" value="RCJ05713.1"/>
    <property type="molecule type" value="Genomic_DNA"/>
</dbReference>
<evidence type="ECO:0000313" key="1">
    <source>
        <dbReference type="EMBL" id="RCJ05713.1"/>
    </source>
</evidence>
<proteinExistence type="predicted"/>
<comment type="caution">
    <text evidence="1">The sequence shown here is derived from an EMBL/GenBank/DDBJ whole genome shotgun (WGS) entry which is preliminary data.</text>
</comment>
<dbReference type="AlphaFoldDB" id="A0A367PDT7"/>
<protein>
    <submittedName>
        <fullName evidence="1">Transporter</fullName>
    </submittedName>
</protein>
<reference evidence="1 2" key="1">
    <citation type="submission" date="2018-04" db="EMBL/GenBank/DDBJ databases">
        <title>Cupriavidus necator CR12 genome sequencing and assembly.</title>
        <authorList>
            <person name="Ben Fekih I."/>
            <person name="Mazhar H.S."/>
            <person name="Bello S.K."/>
            <person name="Rensing C."/>
        </authorList>
    </citation>
    <scope>NUCLEOTIDE SEQUENCE [LARGE SCALE GENOMIC DNA]</scope>
    <source>
        <strain evidence="1 2">CR12</strain>
    </source>
</reference>
<name>A0A367PDT7_CUPNE</name>
<accession>A0A367PDT7</accession>